<name>A0A8S0ZKS7_ARCPL</name>
<reference evidence="3 4" key="1">
    <citation type="submission" date="2020-04" db="EMBL/GenBank/DDBJ databases">
        <authorList>
            <person name="Wallbank WR R."/>
            <person name="Pardo Diaz C."/>
            <person name="Kozak K."/>
            <person name="Martin S."/>
            <person name="Jiggins C."/>
            <person name="Moest M."/>
            <person name="Warren A I."/>
            <person name="Byers J.R.P. K."/>
            <person name="Montejo-Kovacevich G."/>
            <person name="Yen C E."/>
        </authorList>
    </citation>
    <scope>NUCLEOTIDE SEQUENCE [LARGE SCALE GENOMIC DNA]</scope>
</reference>
<proteinExistence type="predicted"/>
<sequence>MQIEGAEIKWSLVVQARAIDTPALRPCRRPDEWAGRGKRLGLVSPAYWHSLPPPQVLLPRFKGRTVRSLWRAKRRLRRSPHAAPLCGYSREQVTPCKHCFNQVRYVSRLVLLGTMITDMYAPLPAPPTNKTILGLLVCRVVSGGGARNEGKLQVMGLEAPPPHVSAVIARPVNIRWLDNGEGYKVLVCGQQLINTYSGYKETWVRGRALLGPQVPPAAGLTPIPPFMLSPNRWYQHN</sequence>
<dbReference type="Proteomes" id="UP000494256">
    <property type="component" value="Unassembled WGS sequence"/>
</dbReference>
<protein>
    <submittedName>
        <fullName evidence="1">Uncharacterized protein</fullName>
    </submittedName>
</protein>
<evidence type="ECO:0000313" key="4">
    <source>
        <dbReference type="Proteomes" id="UP000494256"/>
    </source>
</evidence>
<dbReference type="AlphaFoldDB" id="A0A8S0ZKS7"/>
<gene>
    <name evidence="1" type="ORF">APLA_LOCUS5593</name>
    <name evidence="2" type="ORF">APLA_LOCUS9722</name>
</gene>
<dbReference type="OrthoDB" id="7474648at2759"/>
<dbReference type="Proteomes" id="UP000494106">
    <property type="component" value="Unassembled WGS sequence"/>
</dbReference>
<accession>A0A8S0ZKS7</accession>
<evidence type="ECO:0000313" key="3">
    <source>
        <dbReference type="Proteomes" id="UP000494106"/>
    </source>
</evidence>
<evidence type="ECO:0000313" key="1">
    <source>
        <dbReference type="EMBL" id="CAB3234507.1"/>
    </source>
</evidence>
<keyword evidence="3" id="KW-1185">Reference proteome</keyword>
<evidence type="ECO:0000313" key="2">
    <source>
        <dbReference type="EMBL" id="CAB3242014.1"/>
    </source>
</evidence>
<organism evidence="1 3">
    <name type="scientific">Arctia plantaginis</name>
    <name type="common">Wood tiger moth</name>
    <name type="synonym">Phalaena plantaginis</name>
    <dbReference type="NCBI Taxonomy" id="874455"/>
    <lineage>
        <taxon>Eukaryota</taxon>
        <taxon>Metazoa</taxon>
        <taxon>Ecdysozoa</taxon>
        <taxon>Arthropoda</taxon>
        <taxon>Hexapoda</taxon>
        <taxon>Insecta</taxon>
        <taxon>Pterygota</taxon>
        <taxon>Neoptera</taxon>
        <taxon>Endopterygota</taxon>
        <taxon>Lepidoptera</taxon>
        <taxon>Glossata</taxon>
        <taxon>Ditrysia</taxon>
        <taxon>Noctuoidea</taxon>
        <taxon>Erebidae</taxon>
        <taxon>Arctiinae</taxon>
        <taxon>Arctia</taxon>
    </lineage>
</organism>
<dbReference type="EMBL" id="CADEBC010000483">
    <property type="protein sequence ID" value="CAB3234507.1"/>
    <property type="molecule type" value="Genomic_DNA"/>
</dbReference>
<dbReference type="EMBL" id="CADEBD010000312">
    <property type="protein sequence ID" value="CAB3242014.1"/>
    <property type="molecule type" value="Genomic_DNA"/>
</dbReference>
<comment type="caution">
    <text evidence="1">The sequence shown here is derived from an EMBL/GenBank/DDBJ whole genome shotgun (WGS) entry which is preliminary data.</text>
</comment>